<evidence type="ECO:0000313" key="2">
    <source>
        <dbReference type="Proteomes" id="UP000436088"/>
    </source>
</evidence>
<dbReference type="Pfam" id="PF06101">
    <property type="entry name" value="Vps62"/>
    <property type="match status" value="4"/>
</dbReference>
<dbReference type="PANTHER" id="PTHR48152">
    <property type="entry name" value="F1C9.34 PROTEIN"/>
    <property type="match status" value="1"/>
</dbReference>
<dbReference type="InterPro" id="IPR009291">
    <property type="entry name" value="Vps62"/>
</dbReference>
<evidence type="ECO:0000313" key="1">
    <source>
        <dbReference type="EMBL" id="KAE8723584.1"/>
    </source>
</evidence>
<proteinExistence type="predicted"/>
<organism evidence="1 2">
    <name type="scientific">Hibiscus syriacus</name>
    <name type="common">Rose of Sharon</name>
    <dbReference type="NCBI Taxonomy" id="106335"/>
    <lineage>
        <taxon>Eukaryota</taxon>
        <taxon>Viridiplantae</taxon>
        <taxon>Streptophyta</taxon>
        <taxon>Embryophyta</taxon>
        <taxon>Tracheophyta</taxon>
        <taxon>Spermatophyta</taxon>
        <taxon>Magnoliopsida</taxon>
        <taxon>eudicotyledons</taxon>
        <taxon>Gunneridae</taxon>
        <taxon>Pentapetalae</taxon>
        <taxon>rosids</taxon>
        <taxon>malvids</taxon>
        <taxon>Malvales</taxon>
        <taxon>Malvaceae</taxon>
        <taxon>Malvoideae</taxon>
        <taxon>Hibiscus</taxon>
    </lineage>
</organism>
<dbReference type="EMBL" id="VEPZ02000519">
    <property type="protein sequence ID" value="KAE8723584.1"/>
    <property type="molecule type" value="Genomic_DNA"/>
</dbReference>
<keyword evidence="2" id="KW-1185">Reference proteome</keyword>
<accession>A0A6A3C467</accession>
<dbReference type="AlphaFoldDB" id="A0A6A3C467"/>
<dbReference type="Proteomes" id="UP000436088">
    <property type="component" value="Unassembled WGS sequence"/>
</dbReference>
<protein>
    <submittedName>
        <fullName evidence="1">Uncharacterized protein</fullName>
    </submittedName>
</protein>
<gene>
    <name evidence="1" type="ORF">F3Y22_tig00012370pilonHSYRG00218</name>
</gene>
<sequence length="486" mass="54336">MTGFSAPCKNESLLAAPMAIFNLVPHGSDLLGCTREVEQCPQECLNAASFLDVTSSSALLFPFVFLAHIAPKLNMLPLFFLLTSLSRLFSYIQSIIHHTVEKNTAMGNCLTSSSPKDVSKKKKALPIETDFRLPSPLPEWPTGFGGVTIDLGGIHVCQCDISSSSKVWTTHEGGPENLGASFFEQSSVPDGKMAMATFGYRLPHKDKSSRACRHQHQRQAFAGQNPLRSIRFHRRSRELYVDMGTGKDINANEINFTSRPVNRGTVDMGVCVGTFVAPNSPLACLKNVESNLSCMPNLDQIDTLFKAYSPWIYFHSKETYLPSSVTWFFMNGALVALLYTAGEESKPVPVDKTGSNLPQGGSNAVNTGWIFRWMKRTRKDIGEQVGDWEHVTLRISNFNGELHRMYFSEHSGGKWWDRDTEWYRKEKWGPNIRYDLVDEIKKVEKILPVKLKSAFEKFVNGLPNEVLGEEGPTGPKVKSNWNGDEI</sequence>
<comment type="caution">
    <text evidence="1">The sequence shown here is derived from an EMBL/GenBank/DDBJ whole genome shotgun (WGS) entry which is preliminary data.</text>
</comment>
<dbReference type="PANTHER" id="PTHR48152:SF3">
    <property type="entry name" value="DUF946 FAMILY PROTEIN (DUF946)"/>
    <property type="match status" value="1"/>
</dbReference>
<name>A0A6A3C467_HIBSY</name>
<reference evidence="1" key="1">
    <citation type="submission" date="2019-09" db="EMBL/GenBank/DDBJ databases">
        <title>Draft genome information of white flower Hibiscus syriacus.</title>
        <authorList>
            <person name="Kim Y.-M."/>
        </authorList>
    </citation>
    <scope>NUCLEOTIDE SEQUENCE [LARGE SCALE GENOMIC DNA]</scope>
    <source>
        <strain evidence="1">YM2019G1</strain>
    </source>
</reference>